<keyword evidence="2" id="KW-1185">Reference proteome</keyword>
<proteinExistence type="predicted"/>
<reference evidence="2" key="1">
    <citation type="submission" date="2017-08" db="EMBL/GenBank/DDBJ databases">
        <authorList>
            <person name="Varghese N."/>
            <person name="Submissions S."/>
        </authorList>
    </citation>
    <scope>NUCLEOTIDE SEQUENCE [LARGE SCALE GENOMIC DNA]</scope>
    <source>
        <strain evidence="2">AP-Melu-1000-B4</strain>
    </source>
</reference>
<dbReference type="EMBL" id="OANS01000002">
    <property type="protein sequence ID" value="SNX28334.1"/>
    <property type="molecule type" value="Genomic_DNA"/>
</dbReference>
<dbReference type="AlphaFoldDB" id="A0A240E084"/>
<dbReference type="Proteomes" id="UP000218069">
    <property type="component" value="Unassembled WGS sequence"/>
</dbReference>
<gene>
    <name evidence="1" type="ORF">SAMN06295945_0662</name>
</gene>
<sequence length="62" mass="6692">MEALLHDLGQPLLAIRLNAELLMHSLGESGSDASKKKIQAILHASQESMDIAAQLGKLDIKK</sequence>
<name>A0A240E084_9BURK</name>
<organism evidence="1 2">
    <name type="scientific">Polynucleobacter meluiroseus</name>
    <dbReference type="NCBI Taxonomy" id="1938814"/>
    <lineage>
        <taxon>Bacteria</taxon>
        <taxon>Pseudomonadati</taxon>
        <taxon>Pseudomonadota</taxon>
        <taxon>Betaproteobacteria</taxon>
        <taxon>Burkholderiales</taxon>
        <taxon>Burkholderiaceae</taxon>
        <taxon>Polynucleobacter</taxon>
    </lineage>
</organism>
<evidence type="ECO:0000313" key="2">
    <source>
        <dbReference type="Proteomes" id="UP000218069"/>
    </source>
</evidence>
<dbReference type="GO" id="GO:0000155">
    <property type="term" value="F:phosphorelay sensor kinase activity"/>
    <property type="evidence" value="ECO:0007669"/>
    <property type="project" value="InterPro"/>
</dbReference>
<evidence type="ECO:0008006" key="3">
    <source>
        <dbReference type="Google" id="ProtNLM"/>
    </source>
</evidence>
<accession>A0A240E084</accession>
<dbReference type="SUPFAM" id="SSF47384">
    <property type="entry name" value="Homodimeric domain of signal transducing histidine kinase"/>
    <property type="match status" value="1"/>
</dbReference>
<evidence type="ECO:0000313" key="1">
    <source>
        <dbReference type="EMBL" id="SNX28334.1"/>
    </source>
</evidence>
<dbReference type="InterPro" id="IPR036097">
    <property type="entry name" value="HisK_dim/P_sf"/>
</dbReference>
<protein>
    <recommendedName>
        <fullName evidence="3">Signal transduction histidine kinase dimerisation/phosphoacceptor domain-containing protein</fullName>
    </recommendedName>
</protein>